<organism evidence="1 2">
    <name type="scientific">Persea americana</name>
    <name type="common">Avocado</name>
    <dbReference type="NCBI Taxonomy" id="3435"/>
    <lineage>
        <taxon>Eukaryota</taxon>
        <taxon>Viridiplantae</taxon>
        <taxon>Streptophyta</taxon>
        <taxon>Embryophyta</taxon>
        <taxon>Tracheophyta</taxon>
        <taxon>Spermatophyta</taxon>
        <taxon>Magnoliopsida</taxon>
        <taxon>Magnoliidae</taxon>
        <taxon>Laurales</taxon>
        <taxon>Lauraceae</taxon>
        <taxon>Persea</taxon>
    </lineage>
</organism>
<evidence type="ECO:0000313" key="2">
    <source>
        <dbReference type="Proteomes" id="UP001234297"/>
    </source>
</evidence>
<dbReference type="Proteomes" id="UP001234297">
    <property type="component" value="Chromosome 11"/>
</dbReference>
<name>A0ACC2KVZ6_PERAE</name>
<gene>
    <name evidence="1" type="ORF">MRB53_033782</name>
</gene>
<comment type="caution">
    <text evidence="1">The sequence shown here is derived from an EMBL/GenBank/DDBJ whole genome shotgun (WGS) entry which is preliminary data.</text>
</comment>
<proteinExistence type="predicted"/>
<accession>A0ACC2KVZ6</accession>
<evidence type="ECO:0000313" key="1">
    <source>
        <dbReference type="EMBL" id="KAJ8625252.1"/>
    </source>
</evidence>
<reference evidence="1 2" key="1">
    <citation type="journal article" date="2022" name="Hortic Res">
        <title>A haplotype resolved chromosomal level avocado genome allows analysis of novel avocado genes.</title>
        <authorList>
            <person name="Nath O."/>
            <person name="Fletcher S.J."/>
            <person name="Hayward A."/>
            <person name="Shaw L.M."/>
            <person name="Masouleh A.K."/>
            <person name="Furtado A."/>
            <person name="Henry R.J."/>
            <person name="Mitter N."/>
        </authorList>
    </citation>
    <scope>NUCLEOTIDE SEQUENCE [LARGE SCALE GENOMIC DNA]</scope>
    <source>
        <strain evidence="2">cv. Hass</strain>
    </source>
</reference>
<dbReference type="EMBL" id="CM056819">
    <property type="protein sequence ID" value="KAJ8625252.1"/>
    <property type="molecule type" value="Genomic_DNA"/>
</dbReference>
<protein>
    <submittedName>
        <fullName evidence="1">Uncharacterized protein</fullName>
    </submittedName>
</protein>
<keyword evidence="2" id="KW-1185">Reference proteome</keyword>
<sequence length="115" mass="13049">MPASQQEISNEHYRPMLARETELGKEQVSAGKVLSNDQVTDVIIHGPDVRHCQKPSPGQVVMPGPKILELRRFDVDAIAIIKSSKFWIDHKTLCQCKDWLVDVMQWSIDVTIPKT</sequence>